<dbReference type="Proteomes" id="UP000005396">
    <property type="component" value="Unassembled WGS sequence"/>
</dbReference>
<evidence type="ECO:0000313" key="1">
    <source>
        <dbReference type="EMBL" id="EDP15842.1"/>
    </source>
</evidence>
<accession>A8RUG7</accession>
<comment type="caution">
    <text evidence="1">The sequence shown here is derived from an EMBL/GenBank/DDBJ whole genome shotgun (WGS) entry which is preliminary data.</text>
</comment>
<protein>
    <submittedName>
        <fullName evidence="1">Uncharacterized protein</fullName>
    </submittedName>
</protein>
<name>A8RUG7_ENTBW</name>
<dbReference type="HOGENOM" id="CLU_3355402_0_0_9"/>
<reference evidence="1 2" key="1">
    <citation type="submission" date="2007-08" db="EMBL/GenBank/DDBJ databases">
        <authorList>
            <person name="Fulton L."/>
            <person name="Clifton S."/>
            <person name="Fulton B."/>
            <person name="Xu J."/>
            <person name="Minx P."/>
            <person name="Pepin K.H."/>
            <person name="Johnson M."/>
            <person name="Thiruvilangam P."/>
            <person name="Bhonagiri V."/>
            <person name="Nash W.E."/>
            <person name="Mardis E.R."/>
            <person name="Wilson R.K."/>
        </authorList>
    </citation>
    <scope>NUCLEOTIDE SEQUENCE [LARGE SCALE GENOMIC DNA]</scope>
    <source>
        <strain evidence="2">ATCC BAA-613 / DSM 15670 / CCUG 46953 / JCM 12243 / WAL 16351</strain>
    </source>
</reference>
<dbReference type="AlphaFoldDB" id="A8RUG7"/>
<dbReference type="EMBL" id="ABCC02000033">
    <property type="protein sequence ID" value="EDP15842.1"/>
    <property type="molecule type" value="Genomic_DNA"/>
</dbReference>
<reference evidence="1 2" key="2">
    <citation type="submission" date="2007-09" db="EMBL/GenBank/DDBJ databases">
        <title>Draft genome sequence of Clostridium bolteae (ATCC BAA-613).</title>
        <authorList>
            <person name="Sudarsanam P."/>
            <person name="Ley R."/>
            <person name="Guruge J."/>
            <person name="Turnbaugh P.J."/>
            <person name="Mahowald M."/>
            <person name="Liep D."/>
            <person name="Gordon J."/>
        </authorList>
    </citation>
    <scope>NUCLEOTIDE SEQUENCE [LARGE SCALE GENOMIC DNA]</scope>
    <source>
        <strain evidence="2">ATCC BAA-613 / DSM 15670 / CCUG 46953 / JCM 12243 / WAL 16351</strain>
    </source>
</reference>
<proteinExistence type="predicted"/>
<evidence type="ECO:0000313" key="2">
    <source>
        <dbReference type="Proteomes" id="UP000005396"/>
    </source>
</evidence>
<organism evidence="1 2">
    <name type="scientific">Enterocloster bolteae (strain ATCC BAA-613 / DSM 15670 / CCUG 46953 / JCM 12243 / WAL 16351)</name>
    <name type="common">Clostridium bolteae</name>
    <dbReference type="NCBI Taxonomy" id="411902"/>
    <lineage>
        <taxon>Bacteria</taxon>
        <taxon>Bacillati</taxon>
        <taxon>Bacillota</taxon>
        <taxon>Clostridia</taxon>
        <taxon>Lachnospirales</taxon>
        <taxon>Lachnospiraceae</taxon>
        <taxon>Enterocloster</taxon>
    </lineage>
</organism>
<sequence length="36" mass="4137">MHYYLKSAIIECVLGEGRFSENCANIAIRFAFLWGI</sequence>
<dbReference type="PaxDb" id="411902-CLOBOL_04013"/>
<gene>
    <name evidence="1" type="ORF">CLOBOL_04013</name>
</gene>